<evidence type="ECO:0000313" key="2">
    <source>
        <dbReference type="EMBL" id="MCL9816132.1"/>
    </source>
</evidence>
<protein>
    <submittedName>
        <fullName evidence="2">Uncharacterized protein</fullName>
    </submittedName>
</protein>
<organism evidence="2 3">
    <name type="scientific">Natronocalculus amylovorans</name>
    <dbReference type="NCBI Taxonomy" id="2917812"/>
    <lineage>
        <taxon>Archaea</taxon>
        <taxon>Methanobacteriati</taxon>
        <taxon>Methanobacteriota</taxon>
        <taxon>Stenosarchaea group</taxon>
        <taxon>Halobacteria</taxon>
        <taxon>Halobacteriales</taxon>
        <taxon>Haloferacaceae</taxon>
        <taxon>Natronocalculus</taxon>
    </lineage>
</organism>
<accession>A0AAE3K7D8</accession>
<feature type="region of interest" description="Disordered" evidence="1">
    <location>
        <begin position="1"/>
        <end position="52"/>
    </location>
</feature>
<keyword evidence="3" id="KW-1185">Reference proteome</keyword>
<evidence type="ECO:0000313" key="3">
    <source>
        <dbReference type="Proteomes" id="UP001203207"/>
    </source>
</evidence>
<evidence type="ECO:0000256" key="1">
    <source>
        <dbReference type="SAM" id="MobiDB-lite"/>
    </source>
</evidence>
<reference evidence="2" key="1">
    <citation type="journal article" date="2022" name="Syst. Appl. Microbiol.">
        <title>Natronocalculus amylovorans gen. nov., sp. nov., and Natranaeroarchaeum aerophilus sp. nov., dominant culturable amylolytic natronoarchaea from hypersaline soda lakes in southwestern Siberia.</title>
        <authorList>
            <person name="Sorokin D.Y."/>
            <person name="Elcheninov A.G."/>
            <person name="Khizhniak T.V."/>
            <person name="Koenen M."/>
            <person name="Bale N.J."/>
            <person name="Damste J.S.S."/>
            <person name="Kublanov I.V."/>
        </authorList>
    </citation>
    <scope>NUCLEOTIDE SEQUENCE</scope>
    <source>
        <strain evidence="2">AArc-St2</strain>
    </source>
</reference>
<dbReference type="RefSeq" id="WP_174652360.1">
    <property type="nucleotide sequence ID" value="NZ_JAKRVX010000001.1"/>
</dbReference>
<dbReference type="AlphaFoldDB" id="A0AAE3K7D8"/>
<feature type="compositionally biased region" description="Basic and acidic residues" evidence="1">
    <location>
        <begin position="1"/>
        <end position="23"/>
    </location>
</feature>
<sequence length="64" mass="7008">MSVTRHPFDPDTDGRSESSRPIDADPLLSESETARSRASSDADTEPAYTSPGVQYLLTGEFGFW</sequence>
<name>A0AAE3K7D8_9EURY</name>
<gene>
    <name evidence="2" type="ORF">AArcSt2_04165</name>
</gene>
<proteinExistence type="predicted"/>
<reference evidence="2" key="2">
    <citation type="submission" date="2022-02" db="EMBL/GenBank/DDBJ databases">
        <authorList>
            <person name="Elcheninov A.G."/>
            <person name="Sorokin D.Y."/>
            <person name="Kublanov I.V."/>
        </authorList>
    </citation>
    <scope>NUCLEOTIDE SEQUENCE</scope>
    <source>
        <strain evidence="2">AArc-St2</strain>
    </source>
</reference>
<dbReference type="EMBL" id="JAKRVX010000001">
    <property type="protein sequence ID" value="MCL9816132.1"/>
    <property type="molecule type" value="Genomic_DNA"/>
</dbReference>
<comment type="caution">
    <text evidence="2">The sequence shown here is derived from an EMBL/GenBank/DDBJ whole genome shotgun (WGS) entry which is preliminary data.</text>
</comment>
<dbReference type="Proteomes" id="UP001203207">
    <property type="component" value="Unassembled WGS sequence"/>
</dbReference>